<keyword evidence="2" id="KW-0548">Nucleotidyltransferase</keyword>
<dbReference type="AlphaFoldDB" id="A0A0K8W2T9"/>
<keyword evidence="5" id="KW-0862">Zinc</keyword>
<evidence type="ECO:0000256" key="3">
    <source>
        <dbReference type="ARBA" id="ARBA00022722"/>
    </source>
</evidence>
<feature type="compositionally biased region" description="Polar residues" evidence="6">
    <location>
        <begin position="615"/>
        <end position="638"/>
    </location>
</feature>
<gene>
    <name evidence="8" type="primary">pol_108</name>
    <name evidence="8" type="ORF">c1_g1_i2</name>
</gene>
<dbReference type="PANTHER" id="PTHR37984">
    <property type="entry name" value="PROTEIN CBG26694"/>
    <property type="match status" value="1"/>
</dbReference>
<protein>
    <submittedName>
        <fullName evidence="8">Retrovirus-related Pol polyprotein from transposon 17.6</fullName>
    </submittedName>
</protein>
<dbReference type="CDD" id="cd00303">
    <property type="entry name" value="retropepsin_like"/>
    <property type="match status" value="1"/>
</dbReference>
<feature type="compositionally biased region" description="Basic and acidic residues" evidence="6">
    <location>
        <begin position="656"/>
        <end position="672"/>
    </location>
</feature>
<feature type="compositionally biased region" description="Polar residues" evidence="6">
    <location>
        <begin position="581"/>
        <end position="591"/>
    </location>
</feature>
<dbReference type="GO" id="GO:0008270">
    <property type="term" value="F:zinc ion binding"/>
    <property type="evidence" value="ECO:0007669"/>
    <property type="project" value="UniProtKB-KW"/>
</dbReference>
<dbReference type="Pfam" id="PF13975">
    <property type="entry name" value="gag-asp_proteas"/>
    <property type="match status" value="1"/>
</dbReference>
<dbReference type="OrthoDB" id="8045540at2759"/>
<dbReference type="GO" id="GO:0006508">
    <property type="term" value="P:proteolysis"/>
    <property type="evidence" value="ECO:0007669"/>
    <property type="project" value="InterPro"/>
</dbReference>
<organism evidence="8">
    <name type="scientific">Bactrocera latifrons</name>
    <name type="common">Malaysian fruit fly</name>
    <name type="synonym">Chaetodacus latifrons</name>
    <dbReference type="NCBI Taxonomy" id="174628"/>
    <lineage>
        <taxon>Eukaryota</taxon>
        <taxon>Metazoa</taxon>
        <taxon>Ecdysozoa</taxon>
        <taxon>Arthropoda</taxon>
        <taxon>Hexapoda</taxon>
        <taxon>Insecta</taxon>
        <taxon>Pterygota</taxon>
        <taxon>Neoptera</taxon>
        <taxon>Endopterygota</taxon>
        <taxon>Diptera</taxon>
        <taxon>Brachycera</taxon>
        <taxon>Muscomorpha</taxon>
        <taxon>Tephritoidea</taxon>
        <taxon>Tephritidae</taxon>
        <taxon>Bactrocera</taxon>
        <taxon>Bactrocera</taxon>
    </lineage>
</organism>
<evidence type="ECO:0000256" key="4">
    <source>
        <dbReference type="ARBA" id="ARBA00022759"/>
    </source>
</evidence>
<dbReference type="InterPro" id="IPR036875">
    <property type="entry name" value="Znf_CCHC_sf"/>
</dbReference>
<evidence type="ECO:0000256" key="2">
    <source>
        <dbReference type="ARBA" id="ARBA00022695"/>
    </source>
</evidence>
<dbReference type="SUPFAM" id="SSF56672">
    <property type="entry name" value="DNA/RNA polymerases"/>
    <property type="match status" value="1"/>
</dbReference>
<dbReference type="InterPro" id="IPR005162">
    <property type="entry name" value="Retrotrans_gag_dom"/>
</dbReference>
<dbReference type="GO" id="GO:0004190">
    <property type="term" value="F:aspartic-type endopeptidase activity"/>
    <property type="evidence" value="ECO:0007669"/>
    <property type="project" value="InterPro"/>
</dbReference>
<reference evidence="8" key="1">
    <citation type="submission" date="2015-06" db="EMBL/GenBank/DDBJ databases">
        <authorList>
            <person name="Hoefler B.C."/>
            <person name="Straight P.D."/>
        </authorList>
    </citation>
    <scope>NUCLEOTIDE SEQUENCE</scope>
</reference>
<proteinExistence type="predicted"/>
<dbReference type="PROSITE" id="PS00141">
    <property type="entry name" value="ASP_PROTEASE"/>
    <property type="match status" value="1"/>
</dbReference>
<evidence type="ECO:0000256" key="6">
    <source>
        <dbReference type="SAM" id="MobiDB-lite"/>
    </source>
</evidence>
<dbReference type="EMBL" id="GDHF01006897">
    <property type="protein sequence ID" value="JAI45417.1"/>
    <property type="molecule type" value="Transcribed_RNA"/>
</dbReference>
<accession>A0A0K8W2T9</accession>
<evidence type="ECO:0000256" key="1">
    <source>
        <dbReference type="ARBA" id="ARBA00022679"/>
    </source>
</evidence>
<dbReference type="GO" id="GO:0004519">
    <property type="term" value="F:endonuclease activity"/>
    <property type="evidence" value="ECO:0007669"/>
    <property type="project" value="UniProtKB-KW"/>
</dbReference>
<dbReference type="GO" id="GO:0016779">
    <property type="term" value="F:nucleotidyltransferase activity"/>
    <property type="evidence" value="ECO:0007669"/>
    <property type="project" value="UniProtKB-KW"/>
</dbReference>
<keyword evidence="1" id="KW-0808">Transferase</keyword>
<keyword evidence="5" id="KW-0863">Zinc-finger</keyword>
<dbReference type="PROSITE" id="PS50158">
    <property type="entry name" value="ZF_CCHC"/>
    <property type="match status" value="1"/>
</dbReference>
<dbReference type="InterPro" id="IPR021109">
    <property type="entry name" value="Peptidase_aspartic_dom_sf"/>
</dbReference>
<dbReference type="Gene3D" id="2.40.70.10">
    <property type="entry name" value="Acid Proteases"/>
    <property type="match status" value="1"/>
</dbReference>
<sequence length="692" mass="78778">NSVRRWNIRYSGRENLHDFLERCEELAECYSIANNQLLATMPEILQDKPLQWFRVKRNTINTWDDFRYEAERFFLPKRHLAHLEETIHQRKQFPREKAKDYVLAIQTLIRQHPKLRDEDHTERIYDGLRVEYRLYVRRSDFNSVDELLELTEEFELLKGEETRQARNTNHCLTAVSKKYCREKVCWRCKQPGHRRHQCRNQPRIFCSRCGLDGTMSRDCNCPTHVAVRATPPESSTTILKATLPYPEGKQDGRYYLPITVAGMQIEALVDTGATLTYIGKELQRHLDKHQIKGRRQTRRIQLANRTYIPSTKMYPVIIGLGNKSTHLLVSALPTLAEHVILGMDFLRKRDLTITIDGQPLTATRLSTQAPTDHLAMLTERQHLTERENHQLNTLLTKNAAVFATITGPSTAAEHVIRLKHDRPLKQRYYPRNPAMQEVINLEVNELIATGRIEVSNSAYSSPIVLVRKKQGSWRMCIDHRQLNAITKMKSTTSRRPHASSRQPQPPDEPQRPPPFRPPPEARPRVHPNTTALHAISTDDTGSAARTRPRVPRQHLERIVINASTRSRPATPAVLEALPRQTPLSTNAQKLPTTRRAPTPREVAREAGAATEPRAAQTSTQPAGQAKAQVTLSAKQSDPPTAASLLLGQRGTAKSTARKEASTAEPLAEKVQEGARYNNAGMLERQWGVCPSN</sequence>
<dbReference type="GO" id="GO:0071897">
    <property type="term" value="P:DNA biosynthetic process"/>
    <property type="evidence" value="ECO:0007669"/>
    <property type="project" value="UniProtKB-ARBA"/>
</dbReference>
<keyword evidence="3" id="KW-0540">Nuclease</keyword>
<evidence type="ECO:0000256" key="5">
    <source>
        <dbReference type="PROSITE-ProRule" id="PRU00047"/>
    </source>
</evidence>
<dbReference type="Pfam" id="PF03732">
    <property type="entry name" value="Retrotrans_gag"/>
    <property type="match status" value="1"/>
</dbReference>
<dbReference type="InterPro" id="IPR050951">
    <property type="entry name" value="Retrovirus_Pol_polyprotein"/>
</dbReference>
<name>A0A0K8W2T9_BACLA</name>
<dbReference type="Gene3D" id="3.10.10.10">
    <property type="entry name" value="HIV Type 1 Reverse Transcriptase, subunit A, domain 1"/>
    <property type="match status" value="1"/>
</dbReference>
<keyword evidence="5" id="KW-0479">Metal-binding</keyword>
<dbReference type="InterPro" id="IPR001878">
    <property type="entry name" value="Znf_CCHC"/>
</dbReference>
<evidence type="ECO:0000313" key="8">
    <source>
        <dbReference type="EMBL" id="JAI45417.1"/>
    </source>
</evidence>
<keyword evidence="4" id="KW-0255">Endonuclease</keyword>
<dbReference type="PANTHER" id="PTHR37984:SF5">
    <property type="entry name" value="PROTEIN NYNRIN-LIKE"/>
    <property type="match status" value="1"/>
</dbReference>
<evidence type="ECO:0000259" key="7">
    <source>
        <dbReference type="PROSITE" id="PS50158"/>
    </source>
</evidence>
<dbReference type="SMART" id="SM00343">
    <property type="entry name" value="ZnF_C2HC"/>
    <property type="match status" value="2"/>
</dbReference>
<feature type="region of interest" description="Disordered" evidence="6">
    <location>
        <begin position="486"/>
        <end position="692"/>
    </location>
</feature>
<feature type="compositionally biased region" description="Pro residues" evidence="6">
    <location>
        <begin position="503"/>
        <end position="520"/>
    </location>
</feature>
<dbReference type="SUPFAM" id="SSF50630">
    <property type="entry name" value="Acid proteases"/>
    <property type="match status" value="1"/>
</dbReference>
<dbReference type="InterPro" id="IPR001969">
    <property type="entry name" value="Aspartic_peptidase_AS"/>
</dbReference>
<keyword evidence="4" id="KW-0378">Hydrolase</keyword>
<feature type="domain" description="CCHC-type" evidence="7">
    <location>
        <begin position="185"/>
        <end position="200"/>
    </location>
</feature>
<feature type="non-terminal residue" evidence="8">
    <location>
        <position position="1"/>
    </location>
</feature>
<dbReference type="SUPFAM" id="SSF57756">
    <property type="entry name" value="Retrovirus zinc finger-like domains"/>
    <property type="match status" value="1"/>
</dbReference>
<dbReference type="InterPro" id="IPR043502">
    <property type="entry name" value="DNA/RNA_pol_sf"/>
</dbReference>
<dbReference type="GO" id="GO:0003676">
    <property type="term" value="F:nucleic acid binding"/>
    <property type="evidence" value="ECO:0007669"/>
    <property type="project" value="InterPro"/>
</dbReference>